<dbReference type="OrthoDB" id="5984855at2"/>
<protein>
    <recommendedName>
        <fullName evidence="5">3-dehydroquinate dehydratase</fullName>
        <ecNumber evidence="5">4.2.1.10</ecNumber>
    </recommendedName>
</protein>
<evidence type="ECO:0000256" key="2">
    <source>
        <dbReference type="ARBA" id="ARBA00004902"/>
    </source>
</evidence>
<dbReference type="EC" id="4.2.1.10" evidence="5"/>
<comment type="caution">
    <text evidence="7">The sequence shown here is derived from an EMBL/GenBank/DDBJ whole genome shotgun (WGS) entry which is preliminary data.</text>
</comment>
<accession>A0A0R0CD58</accession>
<organism evidence="7 8">
    <name type="scientific">Stenotrophomonas humi</name>
    <dbReference type="NCBI Taxonomy" id="405444"/>
    <lineage>
        <taxon>Bacteria</taxon>
        <taxon>Pseudomonadati</taxon>
        <taxon>Pseudomonadota</taxon>
        <taxon>Gammaproteobacteria</taxon>
        <taxon>Lysobacterales</taxon>
        <taxon>Lysobacteraceae</taxon>
        <taxon>Stenotrophomonas</taxon>
    </lineage>
</organism>
<dbReference type="RefSeq" id="WP_057633493.1">
    <property type="nucleotide sequence ID" value="NZ_LDJI01000018.1"/>
</dbReference>
<dbReference type="EMBL" id="LDJI01000018">
    <property type="protein sequence ID" value="KRG64087.1"/>
    <property type="molecule type" value="Genomic_DNA"/>
</dbReference>
<comment type="catalytic activity">
    <reaction evidence="1">
        <text>3-dehydroquinate = 3-dehydroshikimate + H2O</text>
        <dbReference type="Rhea" id="RHEA:21096"/>
        <dbReference type="ChEBI" id="CHEBI:15377"/>
        <dbReference type="ChEBI" id="CHEBI:16630"/>
        <dbReference type="ChEBI" id="CHEBI:32364"/>
        <dbReference type="EC" id="4.2.1.10"/>
    </reaction>
</comment>
<sequence length="149" mass="15850">MSIFIVRGPEGRGLLQRAAAPLPTAVTKSLVHRALDAGTSIAVRSCSCEQELIEALCAADHSPGEVTLLAPGACVDSVRLQRLLPRLRNAYVEVHDDDGHAFDACLPAATGHRLGVAQGYRAQSYVLALEMALEHLCCNEVGNRVHVGT</sequence>
<keyword evidence="8" id="KW-1185">Reference proteome</keyword>
<dbReference type="Gene3D" id="3.40.50.9100">
    <property type="entry name" value="Dehydroquinase, class II"/>
    <property type="match status" value="1"/>
</dbReference>
<dbReference type="InterPro" id="IPR036441">
    <property type="entry name" value="DHquinase_II_sf"/>
</dbReference>
<dbReference type="AlphaFoldDB" id="A0A0R0CD58"/>
<evidence type="ECO:0000256" key="5">
    <source>
        <dbReference type="ARBA" id="ARBA00012060"/>
    </source>
</evidence>
<evidence type="ECO:0000313" key="7">
    <source>
        <dbReference type="EMBL" id="KRG64087.1"/>
    </source>
</evidence>
<evidence type="ECO:0000256" key="6">
    <source>
        <dbReference type="ARBA" id="ARBA00023239"/>
    </source>
</evidence>
<evidence type="ECO:0000256" key="3">
    <source>
        <dbReference type="ARBA" id="ARBA00011037"/>
    </source>
</evidence>
<comment type="subunit">
    <text evidence="4">Homododecamer.</text>
</comment>
<dbReference type="UniPathway" id="UPA00053">
    <property type="reaction ID" value="UER00086"/>
</dbReference>
<evidence type="ECO:0000256" key="1">
    <source>
        <dbReference type="ARBA" id="ARBA00001864"/>
    </source>
</evidence>
<proteinExistence type="inferred from homology"/>
<dbReference type="GO" id="GO:0009423">
    <property type="term" value="P:chorismate biosynthetic process"/>
    <property type="evidence" value="ECO:0007669"/>
    <property type="project" value="UniProtKB-UniPathway"/>
</dbReference>
<dbReference type="PATRIC" id="fig|405444.3.peg.915"/>
<dbReference type="GO" id="GO:0003855">
    <property type="term" value="F:3-dehydroquinate dehydratase activity"/>
    <property type="evidence" value="ECO:0007669"/>
    <property type="project" value="UniProtKB-EC"/>
</dbReference>
<keyword evidence="6" id="KW-0456">Lyase</keyword>
<dbReference type="SUPFAM" id="SSF52304">
    <property type="entry name" value="Type II 3-dehydroquinate dehydratase"/>
    <property type="match status" value="1"/>
</dbReference>
<dbReference type="Proteomes" id="UP000050864">
    <property type="component" value="Unassembled WGS sequence"/>
</dbReference>
<reference evidence="7 8" key="1">
    <citation type="submission" date="2015-05" db="EMBL/GenBank/DDBJ databases">
        <title>Genome sequencing and analysis of members of genus Stenotrophomonas.</title>
        <authorList>
            <person name="Patil P.P."/>
            <person name="Midha S."/>
            <person name="Patil P.B."/>
        </authorList>
    </citation>
    <scope>NUCLEOTIDE SEQUENCE [LARGE SCALE GENOMIC DNA]</scope>
    <source>
        <strain evidence="7 8">DSM 18929</strain>
    </source>
</reference>
<comment type="pathway">
    <text evidence="2">Metabolic intermediate biosynthesis; chorismate biosynthesis; chorismate from D-erythrose 4-phosphate and phosphoenolpyruvate: step 3/7.</text>
</comment>
<evidence type="ECO:0000256" key="4">
    <source>
        <dbReference type="ARBA" id="ARBA00011193"/>
    </source>
</evidence>
<evidence type="ECO:0000313" key="8">
    <source>
        <dbReference type="Proteomes" id="UP000050864"/>
    </source>
</evidence>
<name>A0A0R0CD58_9GAMM</name>
<gene>
    <name evidence="7" type="ORF">ABB26_09510</name>
</gene>
<dbReference type="STRING" id="405444.ABB26_09510"/>
<comment type="similarity">
    <text evidence="3">Belongs to the type-II 3-dehydroquinase family.</text>
</comment>